<dbReference type="AlphaFoldDB" id="A0A7W7Z852"/>
<reference evidence="2 3" key="1">
    <citation type="submission" date="2020-08" db="EMBL/GenBank/DDBJ databases">
        <title>Genomic Encyclopedia of Type Strains, Phase IV (KMG-IV): sequencing the most valuable type-strain genomes for metagenomic binning, comparative biology and taxonomic classification.</title>
        <authorList>
            <person name="Goeker M."/>
        </authorList>
    </citation>
    <scope>NUCLEOTIDE SEQUENCE [LARGE SCALE GENOMIC DNA]</scope>
    <source>
        <strain evidence="2 3">DSM 12706</strain>
    </source>
</reference>
<name>A0A7W7Z852_9BRAD</name>
<dbReference type="InterPro" id="IPR022998">
    <property type="entry name" value="ThiamineP_synth_TenI"/>
</dbReference>
<dbReference type="Gene3D" id="3.20.20.70">
    <property type="entry name" value="Aldolase class I"/>
    <property type="match status" value="1"/>
</dbReference>
<dbReference type="GO" id="GO:0004789">
    <property type="term" value="F:thiamine-phosphate diphosphorylase activity"/>
    <property type="evidence" value="ECO:0007669"/>
    <property type="project" value="UniProtKB-EC"/>
</dbReference>
<comment type="caution">
    <text evidence="2">The sequence shown here is derived from an EMBL/GenBank/DDBJ whole genome shotgun (WGS) entry which is preliminary data.</text>
</comment>
<protein>
    <submittedName>
        <fullName evidence="2">Thiamine-phosphate pyrophosphorylase</fullName>
        <ecNumber evidence="2">2.5.1.3</ecNumber>
    </submittedName>
</protein>
<dbReference type="Pfam" id="PF02581">
    <property type="entry name" value="TMP-TENI"/>
    <property type="match status" value="1"/>
</dbReference>
<dbReference type="RefSeq" id="WP_184262439.1">
    <property type="nucleotide sequence ID" value="NZ_JACHIH010000047.1"/>
</dbReference>
<accession>A0A7W7Z852</accession>
<organism evidence="2 3">
    <name type="scientific">Rhodopseudomonas rhenobacensis</name>
    <dbReference type="NCBI Taxonomy" id="87461"/>
    <lineage>
        <taxon>Bacteria</taxon>
        <taxon>Pseudomonadati</taxon>
        <taxon>Pseudomonadota</taxon>
        <taxon>Alphaproteobacteria</taxon>
        <taxon>Hyphomicrobiales</taxon>
        <taxon>Nitrobacteraceae</taxon>
        <taxon>Rhodopseudomonas</taxon>
    </lineage>
</organism>
<evidence type="ECO:0000259" key="1">
    <source>
        <dbReference type="Pfam" id="PF02581"/>
    </source>
</evidence>
<feature type="domain" description="Thiamine phosphate synthase/TenI" evidence="1">
    <location>
        <begin position="23"/>
        <end position="190"/>
    </location>
</feature>
<proteinExistence type="predicted"/>
<dbReference type="InterPro" id="IPR036206">
    <property type="entry name" value="ThiamineP_synth_sf"/>
</dbReference>
<dbReference type="Proteomes" id="UP000542353">
    <property type="component" value="Unassembled WGS sequence"/>
</dbReference>
<keyword evidence="3" id="KW-1185">Reference proteome</keyword>
<keyword evidence="2" id="KW-0808">Transferase</keyword>
<dbReference type="GO" id="GO:0009228">
    <property type="term" value="P:thiamine biosynthetic process"/>
    <property type="evidence" value="ECO:0007669"/>
    <property type="project" value="UniProtKB-KW"/>
</dbReference>
<dbReference type="CDD" id="cd00564">
    <property type="entry name" value="TMP_TenI"/>
    <property type="match status" value="1"/>
</dbReference>
<sequence length="231" mass="24013">MAAKPAPPPPAPRLYLATPVLEEDAAALAAKLPALIEAHDVAAVLLRLKLTDQRGMISRAKALAPAVQNAGAALLLDGHPELVARAGADGAHLNGVEAMQEHLPELQPDRIAGIGGLRTRHDSMLAGEAGADYVLFGEPDADGQRPAPDAIAERLQWWAELFEPPCVGYAATLAEAQEFAAAGADFVLVGELIWDDPRGADAALGDARAAIAQGYQALLASLARPAKVDPQ</sequence>
<gene>
    <name evidence="2" type="ORF">HNR60_004585</name>
</gene>
<dbReference type="EC" id="2.5.1.3" evidence="2"/>
<evidence type="ECO:0000313" key="2">
    <source>
        <dbReference type="EMBL" id="MBB5049801.1"/>
    </source>
</evidence>
<evidence type="ECO:0000313" key="3">
    <source>
        <dbReference type="Proteomes" id="UP000542353"/>
    </source>
</evidence>
<dbReference type="InterPro" id="IPR013785">
    <property type="entry name" value="Aldolase_TIM"/>
</dbReference>
<dbReference type="SUPFAM" id="SSF51391">
    <property type="entry name" value="Thiamin phosphate synthase"/>
    <property type="match status" value="1"/>
</dbReference>
<dbReference type="EMBL" id="JACHIH010000047">
    <property type="protein sequence ID" value="MBB5049801.1"/>
    <property type="molecule type" value="Genomic_DNA"/>
</dbReference>